<name>A0A1V4I7V9_9CLOT</name>
<gene>
    <name evidence="1" type="ORF">CLORY_43760</name>
</gene>
<organism evidence="1 2">
    <name type="scientific">Clostridium oryzae</name>
    <dbReference type="NCBI Taxonomy" id="1450648"/>
    <lineage>
        <taxon>Bacteria</taxon>
        <taxon>Bacillati</taxon>
        <taxon>Bacillota</taxon>
        <taxon>Clostridia</taxon>
        <taxon>Eubacteriales</taxon>
        <taxon>Clostridiaceae</taxon>
        <taxon>Clostridium</taxon>
    </lineage>
</organism>
<dbReference type="AlphaFoldDB" id="A0A1V4I7V9"/>
<dbReference type="RefSeq" id="WP_079428522.1">
    <property type="nucleotide sequence ID" value="NZ_MZGV01000107.1"/>
</dbReference>
<dbReference type="OrthoDB" id="18359at2"/>
<accession>A0A1V4I7V9</accession>
<evidence type="ECO:0000313" key="2">
    <source>
        <dbReference type="Proteomes" id="UP000190080"/>
    </source>
</evidence>
<dbReference type="EMBL" id="MZGV01000107">
    <property type="protein sequence ID" value="OPJ55705.1"/>
    <property type="molecule type" value="Genomic_DNA"/>
</dbReference>
<comment type="caution">
    <text evidence="1">The sequence shown here is derived from an EMBL/GenBank/DDBJ whole genome shotgun (WGS) entry which is preliminary data.</text>
</comment>
<proteinExistence type="predicted"/>
<dbReference type="Proteomes" id="UP000190080">
    <property type="component" value="Unassembled WGS sequence"/>
</dbReference>
<sequence>MINDKEINDVISKYPNLKYDNQRNLLIGNLYINHTYCDEHIIALYRVEIRLHINYPEELPVVFNIGKIVPSRFGHIYSDGSLCLATDVDQKLFFVEGNSLVQWIDSYVIPYYFAVEYFKKYNVYPFGDRSHGAKGKLEYYSELFHVKNLKVTLNILEYIAIKNYRGHAYCPCGSGKKLRNCHKNQVIKWKQDKYQKLFLKDYESIIKELNRREDA</sequence>
<keyword evidence="2" id="KW-1185">Reference proteome</keyword>
<reference evidence="1 2" key="1">
    <citation type="submission" date="2017-03" db="EMBL/GenBank/DDBJ databases">
        <title>Genome sequence of Clostridium oryzae DSM 28571.</title>
        <authorList>
            <person name="Poehlein A."/>
            <person name="Daniel R."/>
        </authorList>
    </citation>
    <scope>NUCLEOTIDE SEQUENCE [LARGE SCALE GENOMIC DNA]</scope>
    <source>
        <strain evidence="1 2">DSM 28571</strain>
    </source>
</reference>
<evidence type="ECO:0008006" key="3">
    <source>
        <dbReference type="Google" id="ProtNLM"/>
    </source>
</evidence>
<evidence type="ECO:0000313" key="1">
    <source>
        <dbReference type="EMBL" id="OPJ55705.1"/>
    </source>
</evidence>
<dbReference type="STRING" id="1450648.CLORY_43760"/>
<protein>
    <recommendedName>
        <fullName evidence="3">SEC-C motif protein</fullName>
    </recommendedName>
</protein>